<keyword evidence="2 6" id="KW-0699">rRNA-binding</keyword>
<evidence type="ECO:0000256" key="6">
    <source>
        <dbReference type="HAMAP-Rule" id="MF_01363"/>
    </source>
</evidence>
<evidence type="ECO:0000313" key="9">
    <source>
        <dbReference type="Proteomes" id="UP000176651"/>
    </source>
</evidence>
<dbReference type="EMBL" id="META01000004">
    <property type="protein sequence ID" value="OGB74143.1"/>
    <property type="molecule type" value="Genomic_DNA"/>
</dbReference>
<dbReference type="HAMAP" id="MF_01363">
    <property type="entry name" value="Ribosomal_bL21"/>
    <property type="match status" value="1"/>
</dbReference>
<keyword evidence="3 6" id="KW-0694">RNA-binding</keyword>
<dbReference type="SUPFAM" id="SSF141091">
    <property type="entry name" value="L21p-like"/>
    <property type="match status" value="1"/>
</dbReference>
<organism evidence="8 9">
    <name type="scientific">candidate division Kazan bacterium RBG_13_50_9</name>
    <dbReference type="NCBI Taxonomy" id="1798535"/>
    <lineage>
        <taxon>Bacteria</taxon>
        <taxon>Bacteria division Kazan-3B-28</taxon>
    </lineage>
</organism>
<dbReference type="PROSITE" id="PS01169">
    <property type="entry name" value="RIBOSOMAL_L21"/>
    <property type="match status" value="1"/>
</dbReference>
<dbReference type="GO" id="GO:0019843">
    <property type="term" value="F:rRNA binding"/>
    <property type="evidence" value="ECO:0007669"/>
    <property type="project" value="UniProtKB-UniRule"/>
</dbReference>
<dbReference type="Pfam" id="PF00829">
    <property type="entry name" value="Ribosomal_L21p"/>
    <property type="match status" value="1"/>
</dbReference>
<dbReference type="InterPro" id="IPR001787">
    <property type="entry name" value="Ribosomal_bL21"/>
</dbReference>
<accession>A0A1F4NRM7</accession>
<dbReference type="GO" id="GO:0005737">
    <property type="term" value="C:cytoplasm"/>
    <property type="evidence" value="ECO:0007669"/>
    <property type="project" value="UniProtKB-ARBA"/>
</dbReference>
<dbReference type="InterPro" id="IPR036164">
    <property type="entry name" value="bL21-like_sf"/>
</dbReference>
<comment type="function">
    <text evidence="6 7">This protein binds to 23S rRNA in the presence of protein L20.</text>
</comment>
<evidence type="ECO:0000256" key="7">
    <source>
        <dbReference type="RuleBase" id="RU000562"/>
    </source>
</evidence>
<evidence type="ECO:0000256" key="3">
    <source>
        <dbReference type="ARBA" id="ARBA00022884"/>
    </source>
</evidence>
<proteinExistence type="inferred from homology"/>
<name>A0A1F4NRM7_UNCK3</name>
<dbReference type="GO" id="GO:0006412">
    <property type="term" value="P:translation"/>
    <property type="evidence" value="ECO:0007669"/>
    <property type="project" value="UniProtKB-UniRule"/>
</dbReference>
<dbReference type="STRING" id="1798535.A2V68_02330"/>
<evidence type="ECO:0000256" key="5">
    <source>
        <dbReference type="ARBA" id="ARBA00023274"/>
    </source>
</evidence>
<dbReference type="PANTHER" id="PTHR21349:SF0">
    <property type="entry name" value="LARGE RIBOSOMAL SUBUNIT PROTEIN BL21M"/>
    <property type="match status" value="1"/>
</dbReference>
<gene>
    <name evidence="6" type="primary">rplU</name>
    <name evidence="8" type="ORF">A2V68_02330</name>
</gene>
<dbReference type="PANTHER" id="PTHR21349">
    <property type="entry name" value="50S RIBOSOMAL PROTEIN L21"/>
    <property type="match status" value="1"/>
</dbReference>
<comment type="caution">
    <text evidence="8">The sequence shown here is derived from an EMBL/GenBank/DDBJ whole genome shotgun (WGS) entry which is preliminary data.</text>
</comment>
<evidence type="ECO:0000256" key="4">
    <source>
        <dbReference type="ARBA" id="ARBA00022980"/>
    </source>
</evidence>
<comment type="subunit">
    <text evidence="6">Part of the 50S ribosomal subunit. Contacts protein L20.</text>
</comment>
<evidence type="ECO:0000256" key="2">
    <source>
        <dbReference type="ARBA" id="ARBA00022730"/>
    </source>
</evidence>
<reference evidence="8 9" key="1">
    <citation type="journal article" date="2016" name="Nat. Commun.">
        <title>Thousands of microbial genomes shed light on interconnected biogeochemical processes in an aquifer system.</title>
        <authorList>
            <person name="Anantharaman K."/>
            <person name="Brown C.T."/>
            <person name="Hug L.A."/>
            <person name="Sharon I."/>
            <person name="Castelle C.J."/>
            <person name="Probst A.J."/>
            <person name="Thomas B.C."/>
            <person name="Singh A."/>
            <person name="Wilkins M.J."/>
            <person name="Karaoz U."/>
            <person name="Brodie E.L."/>
            <person name="Williams K.H."/>
            <person name="Hubbard S.S."/>
            <person name="Banfield J.F."/>
        </authorList>
    </citation>
    <scope>NUCLEOTIDE SEQUENCE [LARGE SCALE GENOMIC DNA]</scope>
</reference>
<dbReference type="NCBIfam" id="TIGR00061">
    <property type="entry name" value="L21"/>
    <property type="match status" value="1"/>
</dbReference>
<keyword evidence="4 6" id="KW-0689">Ribosomal protein</keyword>
<dbReference type="AlphaFoldDB" id="A0A1F4NRM7"/>
<evidence type="ECO:0000256" key="1">
    <source>
        <dbReference type="ARBA" id="ARBA00008563"/>
    </source>
</evidence>
<comment type="similarity">
    <text evidence="1 6 7">Belongs to the bacterial ribosomal protein bL21 family.</text>
</comment>
<dbReference type="InterPro" id="IPR028909">
    <property type="entry name" value="bL21-like"/>
</dbReference>
<protein>
    <recommendedName>
        <fullName evidence="6">Large ribosomal subunit protein bL21</fullName>
    </recommendedName>
</protein>
<dbReference type="GO" id="GO:0003735">
    <property type="term" value="F:structural constituent of ribosome"/>
    <property type="evidence" value="ECO:0007669"/>
    <property type="project" value="InterPro"/>
</dbReference>
<dbReference type="InterPro" id="IPR018258">
    <property type="entry name" value="Ribosomal_bL21_CS"/>
</dbReference>
<dbReference type="GO" id="GO:1990904">
    <property type="term" value="C:ribonucleoprotein complex"/>
    <property type="evidence" value="ECO:0007669"/>
    <property type="project" value="UniProtKB-KW"/>
</dbReference>
<evidence type="ECO:0000313" key="8">
    <source>
        <dbReference type="EMBL" id="OGB74143.1"/>
    </source>
</evidence>
<dbReference type="GO" id="GO:0005840">
    <property type="term" value="C:ribosome"/>
    <property type="evidence" value="ECO:0007669"/>
    <property type="project" value="UniProtKB-KW"/>
</dbReference>
<keyword evidence="5 6" id="KW-0687">Ribonucleoprotein</keyword>
<dbReference type="Proteomes" id="UP000176651">
    <property type="component" value="Unassembled WGS sequence"/>
</dbReference>
<sequence length="104" mass="11495">MKAVIRTGGKQYLVGVGDVLEVEKLPGSSGDKVVFEEVLLVSDEESGSAKLGNPLLTGAKVEAEVVSQIKADKVVIFKMKRRKRYRRKTGHRQKLTKVKITKIT</sequence>